<protein>
    <recommendedName>
        <fullName evidence="2">Aldehyde dehydrogenase domain-containing protein</fullName>
    </recommendedName>
</protein>
<organism evidence="3 4">
    <name type="scientific">Pseudoalteromonas luteoviolacea H33</name>
    <dbReference type="NCBI Taxonomy" id="1365251"/>
    <lineage>
        <taxon>Bacteria</taxon>
        <taxon>Pseudomonadati</taxon>
        <taxon>Pseudomonadota</taxon>
        <taxon>Gammaproteobacteria</taxon>
        <taxon>Alteromonadales</taxon>
        <taxon>Pseudoalteromonadaceae</taxon>
        <taxon>Pseudoalteromonas</taxon>
    </lineage>
</organism>
<dbReference type="PANTHER" id="PTHR43353:SF3">
    <property type="entry name" value="ALDEHYDE DEHYDROGENASE-RELATED"/>
    <property type="match status" value="1"/>
</dbReference>
<evidence type="ECO:0000313" key="3">
    <source>
        <dbReference type="EMBL" id="KZN49325.1"/>
    </source>
</evidence>
<dbReference type="InterPro" id="IPR044151">
    <property type="entry name" value="ALDH_KGSADH"/>
</dbReference>
<dbReference type="EMBL" id="AUXZ01000082">
    <property type="protein sequence ID" value="KZN49325.1"/>
    <property type="molecule type" value="Genomic_DNA"/>
</dbReference>
<dbReference type="Pfam" id="PF00171">
    <property type="entry name" value="Aldedh"/>
    <property type="match status" value="1"/>
</dbReference>
<dbReference type="Gene3D" id="3.40.605.10">
    <property type="entry name" value="Aldehyde Dehydrogenase, Chain A, domain 1"/>
    <property type="match status" value="1"/>
</dbReference>
<evidence type="ECO:0000313" key="4">
    <source>
        <dbReference type="Proteomes" id="UP000076503"/>
    </source>
</evidence>
<gene>
    <name evidence="3" type="ORF">N476_19950</name>
</gene>
<dbReference type="PANTHER" id="PTHR43353">
    <property type="entry name" value="SUCCINATE-SEMIALDEHYDE DEHYDROGENASE, MITOCHONDRIAL"/>
    <property type="match status" value="1"/>
</dbReference>
<dbReference type="InterPro" id="IPR016162">
    <property type="entry name" value="Ald_DH_N"/>
</dbReference>
<dbReference type="InterPro" id="IPR016161">
    <property type="entry name" value="Ald_DH/histidinol_DH"/>
</dbReference>
<comment type="caution">
    <text evidence="3">The sequence shown here is derived from an EMBL/GenBank/DDBJ whole genome shotgun (WGS) entry which is preliminary data.</text>
</comment>
<evidence type="ECO:0000256" key="1">
    <source>
        <dbReference type="ARBA" id="ARBA00023002"/>
    </source>
</evidence>
<accession>A0A167DTE5</accession>
<dbReference type="Gene3D" id="3.40.309.10">
    <property type="entry name" value="Aldehyde Dehydrogenase, Chain A, domain 2"/>
    <property type="match status" value="1"/>
</dbReference>
<dbReference type="AlphaFoldDB" id="A0A167DTE5"/>
<keyword evidence="1" id="KW-0560">Oxidoreductase</keyword>
<dbReference type="CDD" id="cd07129">
    <property type="entry name" value="ALDH_KGSADH"/>
    <property type="match status" value="1"/>
</dbReference>
<dbReference type="OrthoDB" id="9770537at2"/>
<proteinExistence type="predicted"/>
<dbReference type="GO" id="GO:0016620">
    <property type="term" value="F:oxidoreductase activity, acting on the aldehyde or oxo group of donors, NAD or NADP as acceptor"/>
    <property type="evidence" value="ECO:0007669"/>
    <property type="project" value="InterPro"/>
</dbReference>
<dbReference type="InterPro" id="IPR015590">
    <property type="entry name" value="Aldehyde_DH_dom"/>
</dbReference>
<evidence type="ECO:0000259" key="2">
    <source>
        <dbReference type="Pfam" id="PF00171"/>
    </source>
</evidence>
<dbReference type="Proteomes" id="UP000076503">
    <property type="component" value="Unassembled WGS sequence"/>
</dbReference>
<sequence>MVFSGLSYIAGDWQKGSSNEVFKGFCPGTNEYLPAAFYESCEQLVHQAVVSAEAAFKPYRAISNAQRGEFLNTIADEILALGDELIEATMLETNLPRQRLEGERGRTVNQLRAFAEVLNQDLNPLHLSVSEEADDNRLPVAKPQTRLTHIPIGVVAVFGASNFPYAFSTLGGDTAAALAAGCPVVVKAHPAHPATNELMTRAIDRAIKQCGMPSGLFSMLQGSQHSLSHQLVSEPHVKAVGFTGSLGAASALLDTINQRVEKIPFYGELGSVNPQIVLKQYAVQQGAVLAKQLVNSMAMGHGQFCTSPGVWLVPDDAHHFEQAATDAVKSSPSDTLLTPGIQKAFKQATAYLEAHPDVTLLAKGLKSKNYHACVQLYACAARDFIDDTQLQEEVFGPCAMLVRYRNDEELEQVVDVLAGQLTASVYGEASELQQKSHLIDALSYKVGRIIYNQAPTGVEVCMSMNHGGPFPSSTDVKSTSVGTRALLRFLRPLCVQGQIL</sequence>
<dbReference type="InterPro" id="IPR050740">
    <property type="entry name" value="Aldehyde_DH_Superfamily"/>
</dbReference>
<feature type="domain" description="Aldehyde dehydrogenase" evidence="2">
    <location>
        <begin position="13"/>
        <end position="477"/>
    </location>
</feature>
<reference evidence="3 4" key="1">
    <citation type="submission" date="2013-07" db="EMBL/GenBank/DDBJ databases">
        <title>Comparative Genomic and Metabolomic Analysis of Twelve Strains of Pseudoalteromonas luteoviolacea.</title>
        <authorList>
            <person name="Vynne N.G."/>
            <person name="Mansson M."/>
            <person name="Gram L."/>
        </authorList>
    </citation>
    <scope>NUCLEOTIDE SEQUENCE [LARGE SCALE GENOMIC DNA]</scope>
    <source>
        <strain evidence="3 4">H33</strain>
    </source>
</reference>
<dbReference type="PATRIC" id="fig|1365251.3.peg.3304"/>
<dbReference type="SUPFAM" id="SSF53720">
    <property type="entry name" value="ALDH-like"/>
    <property type="match status" value="1"/>
</dbReference>
<dbReference type="InterPro" id="IPR016163">
    <property type="entry name" value="Ald_DH_C"/>
</dbReference>
<name>A0A167DTE5_9GAMM</name>